<evidence type="ECO:0000256" key="4">
    <source>
        <dbReference type="RuleBase" id="RU000389"/>
    </source>
</evidence>
<dbReference type="Gene3D" id="3.30.700.10">
    <property type="entry name" value="Glycoprotein, Type 4 Pilin"/>
    <property type="match status" value="1"/>
</dbReference>
<dbReference type="PANTHER" id="PTHR30093:SF34">
    <property type="entry name" value="PREPILIN PEPTIDASE-DEPENDENT PROTEIN D"/>
    <property type="match status" value="1"/>
</dbReference>
<evidence type="ECO:0000256" key="3">
    <source>
        <dbReference type="ARBA" id="ARBA00022481"/>
    </source>
</evidence>
<evidence type="ECO:0000313" key="8">
    <source>
        <dbReference type="Proteomes" id="UP000306393"/>
    </source>
</evidence>
<keyword evidence="5" id="KW-0812">Transmembrane</keyword>
<protein>
    <submittedName>
        <fullName evidence="7">Prepilin peptidase-dependent pilin</fullName>
    </submittedName>
</protein>
<keyword evidence="3" id="KW-0488">Methylation</keyword>
<evidence type="ECO:0000256" key="1">
    <source>
        <dbReference type="ARBA" id="ARBA00004167"/>
    </source>
</evidence>
<dbReference type="OrthoDB" id="5918848at2"/>
<evidence type="ECO:0000313" key="6">
    <source>
        <dbReference type="EMBL" id="MBD8105948.1"/>
    </source>
</evidence>
<dbReference type="Proteomes" id="UP000306393">
    <property type="component" value="Unassembled WGS sequence"/>
</dbReference>
<dbReference type="PANTHER" id="PTHR30093">
    <property type="entry name" value="GENERAL SECRETION PATHWAY PROTEIN G"/>
    <property type="match status" value="1"/>
</dbReference>
<keyword evidence="9" id="KW-1185">Reference proteome</keyword>
<dbReference type="NCBIfam" id="NF007862">
    <property type="entry name" value="PRK10574.1"/>
    <property type="match status" value="1"/>
</dbReference>
<evidence type="ECO:0000313" key="9">
    <source>
        <dbReference type="Proteomes" id="UP000661012"/>
    </source>
</evidence>
<dbReference type="InterPro" id="IPR045584">
    <property type="entry name" value="Pilin-like"/>
</dbReference>
<comment type="subcellular location">
    <subcellularLocation>
        <location evidence="1">Membrane</location>
        <topology evidence="1">Single-pass membrane protein</topology>
    </subcellularLocation>
</comment>
<dbReference type="SUPFAM" id="SSF54523">
    <property type="entry name" value="Pili subunits"/>
    <property type="match status" value="1"/>
</dbReference>
<dbReference type="KEGG" id="epe:CI789_14800"/>
<keyword evidence="5" id="KW-1133">Transmembrane helix</keyword>
<name>A0A3S7S733_9GAMM</name>
<dbReference type="EMBL" id="JACYNN010000003">
    <property type="protein sequence ID" value="MBD8105948.1"/>
    <property type="molecule type" value="Genomic_DNA"/>
</dbReference>
<reference evidence="6 9" key="2">
    <citation type="journal article" date="2020" name="FEMS Microbiol. Ecol.">
        <title>Temporal dynamics of bacterial communities during seed development and maturation.</title>
        <authorList>
            <person name="Chesneau G."/>
            <person name="Torres-Cortes G."/>
            <person name="Briand M."/>
            <person name="Darrasse A."/>
            <person name="Preveaux A."/>
            <person name="Marais C."/>
            <person name="Jacques M.A."/>
            <person name="Shade A."/>
            <person name="Barret M."/>
        </authorList>
    </citation>
    <scope>NUCLEOTIDE SEQUENCE [LARGE SCALE GENOMIC DNA]</scope>
    <source>
        <strain evidence="6 9">CFBP13732</strain>
    </source>
</reference>
<keyword evidence="5" id="KW-0472">Membrane</keyword>
<dbReference type="EMBL" id="QGAC01000007">
    <property type="protein sequence ID" value="TKJ91300.1"/>
    <property type="molecule type" value="Genomic_DNA"/>
</dbReference>
<dbReference type="AlphaFoldDB" id="A0A3S7S733"/>
<dbReference type="PROSITE" id="PS00409">
    <property type="entry name" value="PROKAR_NTER_METHYL"/>
    <property type="match status" value="1"/>
</dbReference>
<proteinExistence type="inferred from homology"/>
<dbReference type="NCBIfam" id="TIGR02532">
    <property type="entry name" value="IV_pilin_GFxxxE"/>
    <property type="match status" value="1"/>
</dbReference>
<keyword evidence="4" id="KW-0281">Fimbrium</keyword>
<dbReference type="GO" id="GO:0044096">
    <property type="term" value="C:type IV pilus"/>
    <property type="evidence" value="ECO:0007669"/>
    <property type="project" value="TreeGrafter"/>
</dbReference>
<feature type="transmembrane region" description="Helical" evidence="5">
    <location>
        <begin position="12"/>
        <end position="30"/>
    </location>
</feature>
<dbReference type="GeneID" id="67478080"/>
<dbReference type="Pfam" id="PF00114">
    <property type="entry name" value="Pilin"/>
    <property type="match status" value="1"/>
</dbReference>
<reference evidence="7 8" key="1">
    <citation type="journal article" date="2019" name="Sci. Rep.">
        <title>Differences in resource use lead to coexistence of seed-transmitted microbial populations.</title>
        <authorList>
            <person name="Torres-Cortes G."/>
            <person name="Garcia B.J."/>
            <person name="Compant S."/>
            <person name="Rezki S."/>
            <person name="Jones P."/>
            <person name="Preveaux A."/>
            <person name="Briand M."/>
            <person name="Roulet A."/>
            <person name="Bouchez O."/>
            <person name="Jacobson D."/>
            <person name="Barret M."/>
        </authorList>
    </citation>
    <scope>NUCLEOTIDE SEQUENCE [LARGE SCALE GENOMIC DNA]</scope>
    <source>
        <strain evidence="7 8">CFBP13511</strain>
    </source>
</reference>
<dbReference type="InterPro" id="IPR001082">
    <property type="entry name" value="Pilin"/>
</dbReference>
<dbReference type="GO" id="GO:0007155">
    <property type="term" value="P:cell adhesion"/>
    <property type="evidence" value="ECO:0007669"/>
    <property type="project" value="InterPro"/>
</dbReference>
<dbReference type="Proteomes" id="UP000661012">
    <property type="component" value="Unassembled WGS sequence"/>
</dbReference>
<dbReference type="InterPro" id="IPR012902">
    <property type="entry name" value="N_methyl_site"/>
</dbReference>
<evidence type="ECO:0000256" key="2">
    <source>
        <dbReference type="ARBA" id="ARBA00005233"/>
    </source>
</evidence>
<accession>A0A3S7S733</accession>
<evidence type="ECO:0000256" key="5">
    <source>
        <dbReference type="SAM" id="Phobius"/>
    </source>
</evidence>
<dbReference type="GO" id="GO:0016020">
    <property type="term" value="C:membrane"/>
    <property type="evidence" value="ECO:0007669"/>
    <property type="project" value="UniProtKB-SubCell"/>
</dbReference>
<dbReference type="Pfam" id="PF07963">
    <property type="entry name" value="N_methyl"/>
    <property type="match status" value="1"/>
</dbReference>
<dbReference type="RefSeq" id="WP_062747258.1">
    <property type="nucleotide sequence ID" value="NZ_CP022725.1"/>
</dbReference>
<dbReference type="GO" id="GO:0043107">
    <property type="term" value="P:type IV pilus-dependent motility"/>
    <property type="evidence" value="ECO:0007669"/>
    <property type="project" value="TreeGrafter"/>
</dbReference>
<comment type="similarity">
    <text evidence="2 4">Belongs to the N-Me-Phe pilin family.</text>
</comment>
<comment type="caution">
    <text evidence="7">The sequence shown here is derived from an EMBL/GenBank/DDBJ whole genome shotgun (WGS) entry which is preliminary data.</text>
</comment>
<dbReference type="STRING" id="1219360.GCA_001571305_03340"/>
<gene>
    <name evidence="6" type="primary">ppdD</name>
    <name evidence="7" type="ORF">EpCFBP13511_08990</name>
    <name evidence="6" type="ORF">IFT93_05845</name>
</gene>
<sequence length="148" mass="15968">MIHQRGFTLIELMIVIAIIAILSAIGLPAYQGYLQKAALTDMLQTAMPFKTAVELCAIERGGSGNCSAGSNGVPAERTSRYVSALTTNAGVITLTGQESLQGLSVKLTPQWDNNDGQISWQRSCTSGNESLKKACQDVFRFDEEEQIP</sequence>
<evidence type="ECO:0000313" key="7">
    <source>
        <dbReference type="EMBL" id="TKJ91300.1"/>
    </source>
</evidence>
<organism evidence="7 8">
    <name type="scientific">Erwinia persicina</name>
    <dbReference type="NCBI Taxonomy" id="55211"/>
    <lineage>
        <taxon>Bacteria</taxon>
        <taxon>Pseudomonadati</taxon>
        <taxon>Pseudomonadota</taxon>
        <taxon>Gammaproteobacteria</taxon>
        <taxon>Enterobacterales</taxon>
        <taxon>Erwiniaceae</taxon>
        <taxon>Erwinia</taxon>
    </lineage>
</organism>